<gene>
    <name evidence="1" type="ordered locus">Saro_2325</name>
</gene>
<dbReference type="STRING" id="279238.Saro_2325"/>
<dbReference type="KEGG" id="nar:Saro_2325"/>
<protein>
    <submittedName>
        <fullName evidence="1">Uncharacterized protein</fullName>
    </submittedName>
</protein>
<accession>Q2G5W1</accession>
<proteinExistence type="predicted"/>
<evidence type="ECO:0000313" key="1">
    <source>
        <dbReference type="EMBL" id="ABD26762.1"/>
    </source>
</evidence>
<evidence type="ECO:0000313" key="2">
    <source>
        <dbReference type="Proteomes" id="UP000009134"/>
    </source>
</evidence>
<name>Q2G5W1_NOVAD</name>
<organism evidence="1 2">
    <name type="scientific">Novosphingobium aromaticivorans (strain ATCC 700278 / DSM 12444 / CCUG 56034 / CIP 105152 / NBRC 16084 / F199)</name>
    <dbReference type="NCBI Taxonomy" id="279238"/>
    <lineage>
        <taxon>Bacteria</taxon>
        <taxon>Pseudomonadati</taxon>
        <taxon>Pseudomonadota</taxon>
        <taxon>Alphaproteobacteria</taxon>
        <taxon>Sphingomonadales</taxon>
        <taxon>Sphingomonadaceae</taxon>
        <taxon>Novosphingobium</taxon>
    </lineage>
</organism>
<dbReference type="AlphaFoldDB" id="Q2G5W1"/>
<keyword evidence="2" id="KW-1185">Reference proteome</keyword>
<dbReference type="Proteomes" id="UP000009134">
    <property type="component" value="Chromosome"/>
</dbReference>
<dbReference type="EMBL" id="CP000248">
    <property type="protein sequence ID" value="ABD26762.1"/>
    <property type="molecule type" value="Genomic_DNA"/>
</dbReference>
<dbReference type="HOGENOM" id="CLU_2586221_0_0_5"/>
<reference evidence="2" key="1">
    <citation type="submission" date="2006-01" db="EMBL/GenBank/DDBJ databases">
        <title>Complete sequence of Novosphingobium aromaticivorans DSM 12444.</title>
        <authorList>
            <consortium name="US DOE Joint Genome Institute"/>
            <person name="Copeland A."/>
            <person name="Lucas S."/>
            <person name="Lapidus A."/>
            <person name="Barry K."/>
            <person name="Detter J.C."/>
            <person name="Glavina T."/>
            <person name="Hammon N."/>
            <person name="Israni S."/>
            <person name="Pitluck S."/>
            <person name="Chain P."/>
            <person name="Malfatti S."/>
            <person name="Shin M."/>
            <person name="Vergez L."/>
            <person name="Schmutz J."/>
            <person name="Larimer F."/>
            <person name="Land M."/>
            <person name="Kyrpides N."/>
            <person name="Ivanova N."/>
            <person name="Fredrickson J."/>
            <person name="Balkwill D."/>
            <person name="Romine M.F."/>
            <person name="Richardson P."/>
        </authorList>
    </citation>
    <scope>NUCLEOTIDE SEQUENCE [LARGE SCALE GENOMIC DNA]</scope>
    <source>
        <strain evidence="2">ATCC 700278 / DSM 12444 / CCUG 56034 / CIP 105152 / NBRC 16084 / F199</strain>
    </source>
</reference>
<sequence length="80" mass="9211">MSRRVNHESLEEYQTSYAAPLPQSEAVAAQKSKTLNFQGNSAFKHYVMSQRRISMTALRAANIRASIHDWRHMVNTNRYG</sequence>